<evidence type="ECO:0000313" key="2">
    <source>
        <dbReference type="Proteomes" id="UP000225320"/>
    </source>
</evidence>
<dbReference type="EMBL" id="NVOI01000024">
    <property type="protein sequence ID" value="PGG93669.1"/>
    <property type="molecule type" value="Genomic_DNA"/>
</dbReference>
<dbReference type="SUPFAM" id="SSF46785">
    <property type="entry name" value="Winged helix' DNA-binding domain"/>
    <property type="match status" value="1"/>
</dbReference>
<dbReference type="InterPro" id="IPR036390">
    <property type="entry name" value="WH_DNA-bd_sf"/>
</dbReference>
<accession>A0A2B5DH37</accession>
<comment type="caution">
    <text evidence="1">The sequence shown here is derived from an EMBL/GenBank/DDBJ whole genome shotgun (WGS) entry which is preliminary data.</text>
</comment>
<proteinExistence type="predicted"/>
<gene>
    <name evidence="1" type="ORF">CON73_07195</name>
</gene>
<evidence type="ECO:0000313" key="1">
    <source>
        <dbReference type="EMBL" id="PGG93669.1"/>
    </source>
</evidence>
<dbReference type="Proteomes" id="UP000225320">
    <property type="component" value="Unassembled WGS sequence"/>
</dbReference>
<sequence>MTTLNGIMELVTTDGELLSIEELRTQIIAEHEATKTSQRDAILAKRERELRREKDKRIFYKVARKIVSTNDTLKSADLGVVFRLMQHLYYGNDGLLSNDSGRNGENPATVANMMKSLGKSRRGLVNVLDRLEHAGIIKVDRSRKTAKYYINEELIACGKGVNMEKDFVKVYKTHTSKVLNRLTDTEAGIIFKLMPYIHVSTYMLVENPDEMDLSKVKHLPVARLAEIVGLEYKSFTNKLRGIVRKGALAKISCGITALKGDAYALNPRIVDRGYISEVTDALTGIFDTLEERVSSK</sequence>
<protein>
    <submittedName>
        <fullName evidence="1">Uncharacterized protein</fullName>
    </submittedName>
</protein>
<name>A0A2B5DH37_9BACI</name>
<organism evidence="1 2">
    <name type="scientific">Bacillus toyonensis</name>
    <dbReference type="NCBI Taxonomy" id="155322"/>
    <lineage>
        <taxon>Bacteria</taxon>
        <taxon>Bacillati</taxon>
        <taxon>Bacillota</taxon>
        <taxon>Bacilli</taxon>
        <taxon>Bacillales</taxon>
        <taxon>Bacillaceae</taxon>
        <taxon>Bacillus</taxon>
        <taxon>Bacillus cereus group</taxon>
    </lineage>
</organism>
<reference evidence="1 2" key="1">
    <citation type="submission" date="2017-09" db="EMBL/GenBank/DDBJ databases">
        <title>Large-scale bioinformatics analysis of Bacillus genomes uncovers conserved roles of natural products in bacterial physiology.</title>
        <authorList>
            <consortium name="Agbiome Team Llc"/>
            <person name="Bleich R.M."/>
            <person name="Grubbs K.J."/>
            <person name="Santa Maria K.C."/>
            <person name="Allen S.E."/>
            <person name="Farag S."/>
            <person name="Shank E.A."/>
            <person name="Bowers A."/>
        </authorList>
    </citation>
    <scope>NUCLEOTIDE SEQUENCE [LARGE SCALE GENOMIC DNA]</scope>
    <source>
        <strain evidence="1 2">AFS094862</strain>
    </source>
</reference>
<dbReference type="RefSeq" id="WP_098070582.1">
    <property type="nucleotide sequence ID" value="NZ_NUCI01000069.1"/>
</dbReference>
<dbReference type="AlphaFoldDB" id="A0A2B5DH37"/>